<accession>A0A2S8FMJ2</accession>
<organism evidence="2 3">
    <name type="scientific">Blastopirellula marina</name>
    <dbReference type="NCBI Taxonomy" id="124"/>
    <lineage>
        <taxon>Bacteria</taxon>
        <taxon>Pseudomonadati</taxon>
        <taxon>Planctomycetota</taxon>
        <taxon>Planctomycetia</taxon>
        <taxon>Pirellulales</taxon>
        <taxon>Pirellulaceae</taxon>
        <taxon>Blastopirellula</taxon>
    </lineage>
</organism>
<dbReference type="SUPFAM" id="SSF69304">
    <property type="entry name" value="Tricorn protease N-terminal domain"/>
    <property type="match status" value="1"/>
</dbReference>
<evidence type="ECO:0000256" key="1">
    <source>
        <dbReference type="ARBA" id="ARBA00009820"/>
    </source>
</evidence>
<dbReference type="PANTHER" id="PTHR36842">
    <property type="entry name" value="PROTEIN TOLB HOMOLOG"/>
    <property type="match status" value="1"/>
</dbReference>
<comment type="similarity">
    <text evidence="1">Belongs to the TolB family.</text>
</comment>
<evidence type="ECO:0008006" key="4">
    <source>
        <dbReference type="Google" id="ProtNLM"/>
    </source>
</evidence>
<comment type="caution">
    <text evidence="2">The sequence shown here is derived from an EMBL/GenBank/DDBJ whole genome shotgun (WGS) entry which is preliminary data.</text>
</comment>
<evidence type="ECO:0000313" key="3">
    <source>
        <dbReference type="Proteomes" id="UP000240009"/>
    </source>
</evidence>
<dbReference type="Proteomes" id="UP000240009">
    <property type="component" value="Unassembled WGS sequence"/>
</dbReference>
<dbReference type="InterPro" id="IPR011659">
    <property type="entry name" value="WD40"/>
</dbReference>
<evidence type="ECO:0000313" key="2">
    <source>
        <dbReference type="EMBL" id="PQO33385.1"/>
    </source>
</evidence>
<dbReference type="InterPro" id="IPR011042">
    <property type="entry name" value="6-blade_b-propeller_TolB-like"/>
</dbReference>
<reference evidence="2 3" key="1">
    <citation type="submission" date="2018-02" db="EMBL/GenBank/DDBJ databases">
        <title>Comparative genomes isolates from brazilian mangrove.</title>
        <authorList>
            <person name="Araujo J.E."/>
            <person name="Taketani R.G."/>
            <person name="Silva M.C.P."/>
            <person name="Loureco M.V."/>
            <person name="Andreote F.D."/>
        </authorList>
    </citation>
    <scope>NUCLEOTIDE SEQUENCE [LARGE SCALE GENOMIC DNA]</scope>
    <source>
        <strain evidence="2 3">HEX-2 MGV</strain>
    </source>
</reference>
<dbReference type="PANTHER" id="PTHR36842:SF1">
    <property type="entry name" value="PROTEIN TOLB"/>
    <property type="match status" value="1"/>
</dbReference>
<protein>
    <recommendedName>
        <fullName evidence="4">Translocation protein TolB</fullName>
    </recommendedName>
</protein>
<sequence length="340" mass="36805">MCKDSSATPDIKTKRASLPYRALACLVTICLCGCPLGTPRDHSRPSGHRGTTIAVSPADDEIVFNAMGKGGRDLYLFNLTTKKARRIASTPDYETAPSFSPDGQSIVYSSGVSGDRADHIFTIRRDGTAITQLTYEDANDTSPRFSPDGSTITFARDKTYQWGGLAANWEQGGVICLIDATGNNLRQLTSDDIFAFEPFFSNDGLHIVFSTPNGRMTIPVDGSSAPQAIPGPSGAVPSPDGKFIAYSKGKFEPDLRICITDPNEAAERELTPNIGGCYHPVFTHAGDRILFQRSEWPNGLTGGNVKFSVWQIDLDTGVTQILADRSLIDSPLTWKPQPKP</sequence>
<gene>
    <name evidence="2" type="ORF">C5Y96_11085</name>
</gene>
<dbReference type="Pfam" id="PF07676">
    <property type="entry name" value="PD40"/>
    <property type="match status" value="3"/>
</dbReference>
<dbReference type="AlphaFoldDB" id="A0A2S8FMJ2"/>
<dbReference type="Gene3D" id="2.120.10.30">
    <property type="entry name" value="TolB, C-terminal domain"/>
    <property type="match status" value="2"/>
</dbReference>
<name>A0A2S8FMJ2_9BACT</name>
<dbReference type="EMBL" id="PUIA01000035">
    <property type="protein sequence ID" value="PQO33385.1"/>
    <property type="molecule type" value="Genomic_DNA"/>
</dbReference>
<proteinExistence type="inferred from homology"/>